<proteinExistence type="predicted"/>
<dbReference type="EMBL" id="JARULN010000006">
    <property type="protein sequence ID" value="MDG5754146.1"/>
    <property type="molecule type" value="Genomic_DNA"/>
</dbReference>
<feature type="region of interest" description="Disordered" evidence="1">
    <location>
        <begin position="70"/>
        <end position="90"/>
    </location>
</feature>
<comment type="caution">
    <text evidence="2">The sequence shown here is derived from an EMBL/GenBank/DDBJ whole genome shotgun (WGS) entry which is preliminary data.</text>
</comment>
<sequence>MVFILILLIMFIFISALPSVSMQDTNRTHRNTEHKTATPFMDFAVTDNHCEHYPGCEDTTKVTYTSDVGSSFSDSNSSFGGDCSGGSSSY</sequence>
<evidence type="ECO:0000256" key="1">
    <source>
        <dbReference type="SAM" id="MobiDB-lite"/>
    </source>
</evidence>
<gene>
    <name evidence="2" type="ORF">P6P90_09190</name>
</gene>
<reference evidence="2 3" key="1">
    <citation type="submission" date="2023-04" db="EMBL/GenBank/DDBJ databases">
        <title>Ectobacillus antri isolated from activated sludge.</title>
        <authorList>
            <person name="Yan P."/>
            <person name="Liu X."/>
        </authorList>
    </citation>
    <scope>NUCLEOTIDE SEQUENCE [LARGE SCALE GENOMIC DNA]</scope>
    <source>
        <strain evidence="2 3">C18H</strain>
    </source>
</reference>
<evidence type="ECO:0000313" key="2">
    <source>
        <dbReference type="EMBL" id="MDG5754146.1"/>
    </source>
</evidence>
<dbReference type="Proteomes" id="UP001218246">
    <property type="component" value="Unassembled WGS sequence"/>
</dbReference>
<dbReference type="RefSeq" id="WP_124564774.1">
    <property type="nucleotide sequence ID" value="NZ_JARRRY010000005.1"/>
</dbReference>
<name>A0ABT6H6Z2_9BACI</name>
<keyword evidence="3" id="KW-1185">Reference proteome</keyword>
<protein>
    <submittedName>
        <fullName evidence="2">Uncharacterized protein</fullName>
    </submittedName>
</protein>
<organism evidence="2 3">
    <name type="scientific">Ectobacillus antri</name>
    <dbReference type="NCBI Taxonomy" id="2486280"/>
    <lineage>
        <taxon>Bacteria</taxon>
        <taxon>Bacillati</taxon>
        <taxon>Bacillota</taxon>
        <taxon>Bacilli</taxon>
        <taxon>Bacillales</taxon>
        <taxon>Bacillaceae</taxon>
        <taxon>Ectobacillus</taxon>
    </lineage>
</organism>
<evidence type="ECO:0000313" key="3">
    <source>
        <dbReference type="Proteomes" id="UP001218246"/>
    </source>
</evidence>
<accession>A0ABT6H6Z2</accession>